<reference evidence="1" key="1">
    <citation type="submission" date="2020-08" db="EMBL/GenBank/DDBJ databases">
        <title>Multicomponent nature underlies the extraordinary mechanical properties of spider dragline silk.</title>
        <authorList>
            <person name="Kono N."/>
            <person name="Nakamura H."/>
            <person name="Mori M."/>
            <person name="Yoshida Y."/>
            <person name="Ohtoshi R."/>
            <person name="Malay A.D."/>
            <person name="Moran D.A.P."/>
            <person name="Tomita M."/>
            <person name="Numata K."/>
            <person name="Arakawa K."/>
        </authorList>
    </citation>
    <scope>NUCLEOTIDE SEQUENCE</scope>
</reference>
<evidence type="ECO:0000313" key="2">
    <source>
        <dbReference type="Proteomes" id="UP000887013"/>
    </source>
</evidence>
<name>A0A8X6N3B3_NEPPI</name>
<organism evidence="1 2">
    <name type="scientific">Nephila pilipes</name>
    <name type="common">Giant wood spider</name>
    <name type="synonym">Nephila maculata</name>
    <dbReference type="NCBI Taxonomy" id="299642"/>
    <lineage>
        <taxon>Eukaryota</taxon>
        <taxon>Metazoa</taxon>
        <taxon>Ecdysozoa</taxon>
        <taxon>Arthropoda</taxon>
        <taxon>Chelicerata</taxon>
        <taxon>Arachnida</taxon>
        <taxon>Araneae</taxon>
        <taxon>Araneomorphae</taxon>
        <taxon>Entelegynae</taxon>
        <taxon>Araneoidea</taxon>
        <taxon>Nephilidae</taxon>
        <taxon>Nephila</taxon>
    </lineage>
</organism>
<comment type="caution">
    <text evidence="1">The sequence shown here is derived from an EMBL/GenBank/DDBJ whole genome shotgun (WGS) entry which is preliminary data.</text>
</comment>
<dbReference type="EMBL" id="BMAW01004887">
    <property type="protein sequence ID" value="GFS91369.1"/>
    <property type="molecule type" value="Genomic_DNA"/>
</dbReference>
<sequence length="126" mass="14219">MCQLAADKVKDFLKSLWLNQLPKHSQTILVANSEPFDNLATIADKIHGTFEFQNILNISQERSQTTASEINIFSLVALEIQELKTSQSRSANCKFSCAEFHRSKSRSNICGIIVNLARKPPYHQVL</sequence>
<keyword evidence="2" id="KW-1185">Reference proteome</keyword>
<accession>A0A8X6N3B3</accession>
<dbReference type="Proteomes" id="UP000887013">
    <property type="component" value="Unassembled WGS sequence"/>
</dbReference>
<evidence type="ECO:0000313" key="1">
    <source>
        <dbReference type="EMBL" id="GFS91369.1"/>
    </source>
</evidence>
<gene>
    <name evidence="1" type="ORF">NPIL_180521</name>
</gene>
<dbReference type="AlphaFoldDB" id="A0A8X6N3B3"/>
<proteinExistence type="predicted"/>
<protein>
    <submittedName>
        <fullName evidence="1">Uncharacterized protein</fullName>
    </submittedName>
</protein>